<evidence type="ECO:0000313" key="3">
    <source>
        <dbReference type="Proteomes" id="UP000694621"/>
    </source>
</evidence>
<dbReference type="PANTHER" id="PTHR11505">
    <property type="entry name" value="L1 TRANSPOSABLE ELEMENT-RELATED"/>
    <property type="match status" value="1"/>
</dbReference>
<dbReference type="Gene3D" id="3.30.70.1820">
    <property type="entry name" value="L1 transposable element, RRM domain"/>
    <property type="match status" value="1"/>
</dbReference>
<keyword evidence="1" id="KW-0175">Coiled coil</keyword>
<dbReference type="Proteomes" id="UP000694621">
    <property type="component" value="Unplaced"/>
</dbReference>
<dbReference type="Ensembl" id="ENSAMXT00005013850.1">
    <property type="protein sequence ID" value="ENSAMXP00005012501.1"/>
    <property type="gene ID" value="ENSAMXG00005006750.1"/>
</dbReference>
<dbReference type="InterPro" id="IPR004244">
    <property type="entry name" value="Transposase_22"/>
</dbReference>
<proteinExistence type="predicted"/>
<evidence type="ECO:0000256" key="1">
    <source>
        <dbReference type="SAM" id="Coils"/>
    </source>
</evidence>
<sequence length="336" mass="38360">MFVLGDLLFLKCWFTVYCPFKRLSSIWRHRRTDLSLCITNREVVRSSDSCTFKMSSTRGRANLSPVSSPIKKKSKQFDSMEMSKMADLEDSLQKQAACLQSQFEAMGADLKMELSKLKDDFSAQTKSVLAMVAKMDKVVAEQHEQKKILNSHTAQLEATEAKLAELEDRSRRSNVRLVGLLEGSEGDDPVGYIQKAIKSWFPSLAHKEMEIERAHRIYRKSKDGRNTPRVFIFKFLRYQDRQSLLKASRLHDPVVCSGSRLRFFVDYNAATARKREAFLPVQRALKAAGVENFLIYPAILKVNTAGTAHTFSTPQEAKGLFSSIPRRNELEFDMQQ</sequence>
<evidence type="ECO:0008006" key="4">
    <source>
        <dbReference type="Google" id="ProtNLM"/>
    </source>
</evidence>
<dbReference type="AlphaFoldDB" id="A0A8B9HH37"/>
<accession>A0A8B9HH37</accession>
<protein>
    <recommendedName>
        <fullName evidence="4">L1 transposable element RRM domain-containing protein</fullName>
    </recommendedName>
</protein>
<name>A0A8B9HH37_ASTMX</name>
<reference evidence="2" key="1">
    <citation type="submission" date="2025-08" db="UniProtKB">
        <authorList>
            <consortium name="Ensembl"/>
        </authorList>
    </citation>
    <scope>IDENTIFICATION</scope>
</reference>
<organism evidence="2 3">
    <name type="scientific">Astyanax mexicanus</name>
    <name type="common">Blind cave fish</name>
    <name type="synonym">Astyanax fasciatus mexicanus</name>
    <dbReference type="NCBI Taxonomy" id="7994"/>
    <lineage>
        <taxon>Eukaryota</taxon>
        <taxon>Metazoa</taxon>
        <taxon>Chordata</taxon>
        <taxon>Craniata</taxon>
        <taxon>Vertebrata</taxon>
        <taxon>Euteleostomi</taxon>
        <taxon>Actinopterygii</taxon>
        <taxon>Neopterygii</taxon>
        <taxon>Teleostei</taxon>
        <taxon>Ostariophysi</taxon>
        <taxon>Characiformes</taxon>
        <taxon>Characoidei</taxon>
        <taxon>Acestrorhamphidae</taxon>
        <taxon>Acestrorhamphinae</taxon>
        <taxon>Astyanax</taxon>
    </lineage>
</organism>
<evidence type="ECO:0000313" key="2">
    <source>
        <dbReference type="Ensembl" id="ENSAMXP00005012501.1"/>
    </source>
</evidence>
<feature type="coiled-coil region" evidence="1">
    <location>
        <begin position="149"/>
        <end position="176"/>
    </location>
</feature>